<evidence type="ECO:0000313" key="12">
    <source>
        <dbReference type="Proteomes" id="UP000033057"/>
    </source>
</evidence>
<evidence type="ECO:0000313" key="6">
    <source>
        <dbReference type="EMBL" id="AZF74398.1"/>
    </source>
</evidence>
<dbReference type="EMBL" id="CP033239">
    <property type="protein sequence ID" value="AZF79626.1"/>
    <property type="molecule type" value="Genomic_DNA"/>
</dbReference>
<dbReference type="Proteomes" id="UP000273443">
    <property type="component" value="Chromosome"/>
</dbReference>
<reference evidence="15 16" key="2">
    <citation type="journal article" date="2018" name="Proc. Natl. Acad. Sci. U.S.A.">
        <title>Nonmutational mechanism of inheritance in the Archaeon Sulfolobus solfataricus.</title>
        <authorList>
            <person name="Payne S."/>
            <person name="McCarthy S."/>
            <person name="Johnson T."/>
            <person name="North E."/>
            <person name="Blum P."/>
        </authorList>
    </citation>
    <scope>NUCLEOTIDE SEQUENCE [LARGE SCALE GENOMIC DNA]</scope>
    <source>
        <strain evidence="5 15">SARC-H</strain>
        <strain evidence="6 19">SARC-I</strain>
        <strain evidence="8 20">SARC-N</strain>
        <strain evidence="9 21">SARC-O</strain>
        <strain evidence="10 16">SUL120</strain>
        <strain evidence="4 17">SULG</strain>
        <strain evidence="7 18">SULM</strain>
    </source>
</reference>
<dbReference type="Proteomes" id="UP000275843">
    <property type="component" value="Chromosome"/>
</dbReference>
<dbReference type="EMBL" id="CP033236">
    <property type="protein sequence ID" value="AZF71778.1"/>
    <property type="molecule type" value="Genomic_DNA"/>
</dbReference>
<dbReference type="AlphaFoldDB" id="A0A3G2LQQ9"/>
<dbReference type="Proteomes" id="UP000594632">
    <property type="component" value="Chromosome"/>
</dbReference>
<evidence type="ECO:0000313" key="4">
    <source>
        <dbReference type="EMBL" id="AZF69158.1"/>
    </source>
</evidence>
<evidence type="ECO:0000313" key="15">
    <source>
        <dbReference type="Proteomes" id="UP000267993"/>
    </source>
</evidence>
<dbReference type="InterPro" id="IPR010985">
    <property type="entry name" value="Ribbon_hlx_hlx"/>
</dbReference>
<evidence type="ECO:0000313" key="11">
    <source>
        <dbReference type="EMBL" id="QPG49078.1"/>
    </source>
</evidence>
<evidence type="ECO:0000313" key="3">
    <source>
        <dbReference type="EMBL" id="AYP18623.1"/>
    </source>
</evidence>
<evidence type="ECO:0000313" key="21">
    <source>
        <dbReference type="Proteomes" id="UP000282269"/>
    </source>
</evidence>
<protein>
    <submittedName>
        <fullName evidence="1">Ribbon-helix-helix protein, CopG family</fullName>
    </submittedName>
</protein>
<evidence type="ECO:0000313" key="17">
    <source>
        <dbReference type="Proteomes" id="UP000273194"/>
    </source>
</evidence>
<dbReference type="EMBL" id="CP033238">
    <property type="protein sequence ID" value="AZF77021.1"/>
    <property type="molecule type" value="Genomic_DNA"/>
</dbReference>
<dbReference type="RefSeq" id="WP_009990005.1">
    <property type="nucleotide sequence ID" value="NZ_CP011055.2"/>
</dbReference>
<evidence type="ECO:0000313" key="20">
    <source>
        <dbReference type="Proteomes" id="UP000278715"/>
    </source>
</evidence>
<dbReference type="Proteomes" id="UP000033085">
    <property type="component" value="Chromosome"/>
</dbReference>
<evidence type="ECO:0000313" key="14">
    <source>
        <dbReference type="Proteomes" id="UP000033106"/>
    </source>
</evidence>
<dbReference type="Proteomes" id="UP000282269">
    <property type="component" value="Chromosome"/>
</dbReference>
<organism evidence="1 13">
    <name type="scientific">Saccharolobus solfataricus</name>
    <name type="common">Sulfolobus solfataricus</name>
    <dbReference type="NCBI Taxonomy" id="2287"/>
    <lineage>
        <taxon>Archaea</taxon>
        <taxon>Thermoproteota</taxon>
        <taxon>Thermoprotei</taxon>
        <taxon>Sulfolobales</taxon>
        <taxon>Sulfolobaceae</taxon>
        <taxon>Saccharolobus</taxon>
    </lineage>
</organism>
<dbReference type="Proteomes" id="UP000278715">
    <property type="component" value="Chromosome"/>
</dbReference>
<dbReference type="Proteomes" id="UP000269431">
    <property type="component" value="Chromosome"/>
</dbReference>
<gene>
    <name evidence="11" type="ORF">HFC64_03515</name>
    <name evidence="3" type="ORF">SULA_03790</name>
    <name evidence="1" type="ORF">SULB_03795</name>
    <name evidence="2" type="ORF">SULC_03785</name>
    <name evidence="4" type="ORF">SULG_13140</name>
    <name evidence="5" type="ORF">SULH_13140</name>
    <name evidence="6" type="ORF">SULI_13140</name>
    <name evidence="7" type="ORF">SULM_13130</name>
    <name evidence="8" type="ORF">SULN_13120</name>
    <name evidence="9" type="ORF">SULO_13140</name>
    <name evidence="10" type="ORF">SULZ_13170</name>
</gene>
<dbReference type="Proteomes" id="UP000267993">
    <property type="component" value="Chromosome"/>
</dbReference>
<dbReference type="Proteomes" id="UP000273194">
    <property type="component" value="Chromosome"/>
</dbReference>
<dbReference type="KEGG" id="ssof:SULC_03785"/>
<dbReference type="EMBL" id="CP033240">
    <property type="protein sequence ID" value="AZF82231.1"/>
    <property type="molecule type" value="Genomic_DNA"/>
</dbReference>
<proteinExistence type="predicted"/>
<reference evidence="12 13" key="1">
    <citation type="journal article" date="2015" name="Genome Announc.">
        <title>Complete Genome Sequence of Sulfolobus solfataricus Strain 98/2 and Evolved Derivatives.</title>
        <authorList>
            <person name="McCarthy S."/>
            <person name="Gradnigo J."/>
            <person name="Johnson T."/>
            <person name="Payne S."/>
            <person name="Lipzen A."/>
            <person name="Martin J."/>
            <person name="Schackwitz W."/>
            <person name="Moriyama E."/>
            <person name="Blum P."/>
        </authorList>
    </citation>
    <scope>NUCLEOTIDE SEQUENCE [LARGE SCALE GENOMIC DNA]</scope>
    <source>
        <strain evidence="12">98/2 SULC</strain>
        <strain evidence="1">SARC-B</strain>
        <strain evidence="2">SARC-C</strain>
        <strain evidence="3 14">SULA</strain>
        <strain evidence="13">SULB</strain>
    </source>
</reference>
<name>A0A3G2LQQ9_SACSO</name>
<dbReference type="KEGG" id="ssoa:SULA_03790"/>
<dbReference type="EMBL" id="CP011057">
    <property type="protein sequence ID" value="AYP18623.1"/>
    <property type="molecule type" value="Genomic_DNA"/>
</dbReference>
<dbReference type="KEGG" id="ssol:SULB_03795"/>
<evidence type="ECO:0000313" key="13">
    <source>
        <dbReference type="Proteomes" id="UP000033085"/>
    </source>
</evidence>
<dbReference type="EMBL" id="CP033241">
    <property type="protein sequence ID" value="AZF84823.1"/>
    <property type="molecule type" value="Genomic_DNA"/>
</dbReference>
<dbReference type="EMBL" id="CP011055">
    <property type="protein sequence ID" value="AYN75626.1"/>
    <property type="molecule type" value="Genomic_DNA"/>
</dbReference>
<dbReference type="GeneID" id="34442727"/>
<dbReference type="GO" id="GO:0006355">
    <property type="term" value="P:regulation of DNA-templated transcription"/>
    <property type="evidence" value="ECO:0007669"/>
    <property type="project" value="InterPro"/>
</dbReference>
<evidence type="ECO:0000313" key="5">
    <source>
        <dbReference type="EMBL" id="AZF71778.1"/>
    </source>
</evidence>
<dbReference type="EMBL" id="CP050869">
    <property type="protein sequence ID" value="QPG49078.1"/>
    <property type="molecule type" value="Genomic_DNA"/>
</dbReference>
<sequence length="42" mass="4964">MSELISVRLKKEIVKEIDEIVSRGIFPSRNEALNFLMILRFK</sequence>
<evidence type="ECO:0000313" key="22">
    <source>
        <dbReference type="Proteomes" id="UP000594632"/>
    </source>
</evidence>
<evidence type="ECO:0000313" key="16">
    <source>
        <dbReference type="Proteomes" id="UP000269431"/>
    </source>
</evidence>
<dbReference type="Proteomes" id="UP000033106">
    <property type="component" value="Chromosome"/>
</dbReference>
<dbReference type="EMBL" id="CP033237">
    <property type="protein sequence ID" value="AZF74398.1"/>
    <property type="molecule type" value="Genomic_DNA"/>
</dbReference>
<evidence type="ECO:0000313" key="19">
    <source>
        <dbReference type="Proteomes" id="UP000275843"/>
    </source>
</evidence>
<dbReference type="EMBL" id="CP033235">
    <property type="protein sequence ID" value="AZF69158.1"/>
    <property type="molecule type" value="Genomic_DNA"/>
</dbReference>
<dbReference type="OrthoDB" id="56938at2157"/>
<dbReference type="EMBL" id="CP011056">
    <property type="protein sequence ID" value="AYN75788.1"/>
    <property type="molecule type" value="Genomic_DNA"/>
</dbReference>
<evidence type="ECO:0000313" key="18">
    <source>
        <dbReference type="Proteomes" id="UP000273443"/>
    </source>
</evidence>
<evidence type="ECO:0000313" key="1">
    <source>
        <dbReference type="EMBL" id="AYN75626.1"/>
    </source>
</evidence>
<evidence type="ECO:0000313" key="7">
    <source>
        <dbReference type="EMBL" id="AZF77021.1"/>
    </source>
</evidence>
<reference evidence="1" key="3">
    <citation type="submission" date="2018-10" db="EMBL/GenBank/DDBJ databases">
        <authorList>
            <person name="McCarthy S."/>
            <person name="Gradnigo J."/>
            <person name="Johnson T."/>
            <person name="Payne S."/>
            <person name="Lipzen A."/>
            <person name="Schackwitz W."/>
            <person name="Martin J."/>
            <person name="Moriyama E."/>
            <person name="Blum P."/>
        </authorList>
    </citation>
    <scope>NUCLEOTIDE SEQUENCE</scope>
    <source>
        <strain evidence="1">SARC-B</strain>
        <strain evidence="2">SARC-C</strain>
        <strain evidence="3">SULA</strain>
    </source>
</reference>
<evidence type="ECO:0000313" key="9">
    <source>
        <dbReference type="EMBL" id="AZF82231.1"/>
    </source>
</evidence>
<evidence type="ECO:0000313" key="8">
    <source>
        <dbReference type="EMBL" id="AZF79626.1"/>
    </source>
</evidence>
<reference evidence="11 22" key="4">
    <citation type="journal article" date="2020" name="Nat. Commun.">
        <title>The structures of two archaeal type IV pili illuminate evolutionary relationships.</title>
        <authorList>
            <person name="Wang F."/>
            <person name="Baquero D.P."/>
            <person name="Su Z."/>
            <person name="Beltran L.C."/>
            <person name="Prangishvili D."/>
            <person name="Krupovic M."/>
            <person name="Egelman E.H."/>
        </authorList>
    </citation>
    <scope>NUCLEOTIDE SEQUENCE [LARGE SCALE GENOMIC DNA]</scope>
    <source>
        <strain evidence="11 22">POZ149</strain>
    </source>
</reference>
<evidence type="ECO:0000313" key="2">
    <source>
        <dbReference type="EMBL" id="AYN75788.1"/>
    </source>
</evidence>
<dbReference type="Proteomes" id="UP000033057">
    <property type="component" value="Chromosome"/>
</dbReference>
<accession>A0A3G2LQQ9</accession>
<dbReference type="SUPFAM" id="SSF47598">
    <property type="entry name" value="Ribbon-helix-helix"/>
    <property type="match status" value="1"/>
</dbReference>
<evidence type="ECO:0000313" key="10">
    <source>
        <dbReference type="EMBL" id="AZF84823.1"/>
    </source>
</evidence>